<protein>
    <submittedName>
        <fullName evidence="1">Uncharacterized protein</fullName>
    </submittedName>
</protein>
<dbReference type="AlphaFoldDB" id="A0AAV6TJT4"/>
<gene>
    <name evidence="1" type="ORF">JTE90_025942</name>
</gene>
<evidence type="ECO:0000313" key="1">
    <source>
        <dbReference type="EMBL" id="KAG8171958.1"/>
    </source>
</evidence>
<evidence type="ECO:0000313" key="2">
    <source>
        <dbReference type="Proteomes" id="UP000827092"/>
    </source>
</evidence>
<comment type="caution">
    <text evidence="1">The sequence shown here is derived from an EMBL/GenBank/DDBJ whole genome shotgun (WGS) entry which is preliminary data.</text>
</comment>
<sequence>MAGSWFYLIICCWGFRKGYDTREYVDDLGHRMKAISKLKIAEGRAEDQEEFGLHAENEYTSTRFPLATMKRFVTDSALRDASTEADKIPQAFDVELSMRRDVFRNLTVLKKKQV</sequence>
<feature type="non-terminal residue" evidence="1">
    <location>
        <position position="114"/>
    </location>
</feature>
<accession>A0AAV6TJT4</accession>
<dbReference type="Proteomes" id="UP000827092">
    <property type="component" value="Unassembled WGS sequence"/>
</dbReference>
<reference evidence="1 2" key="1">
    <citation type="journal article" date="2022" name="Nat. Ecol. Evol.">
        <title>A masculinizing supergene underlies an exaggerated male reproductive morph in a spider.</title>
        <authorList>
            <person name="Hendrickx F."/>
            <person name="De Corte Z."/>
            <person name="Sonet G."/>
            <person name="Van Belleghem S.M."/>
            <person name="Kostlbacher S."/>
            <person name="Vangestel C."/>
        </authorList>
    </citation>
    <scope>NUCLEOTIDE SEQUENCE [LARGE SCALE GENOMIC DNA]</scope>
    <source>
        <strain evidence="1">W744_W776</strain>
    </source>
</reference>
<dbReference type="Gene3D" id="1.20.1050.40">
    <property type="entry name" value="Endopeptidase. Chain P, domain 1"/>
    <property type="match status" value="1"/>
</dbReference>
<organism evidence="1 2">
    <name type="scientific">Oedothorax gibbosus</name>
    <dbReference type="NCBI Taxonomy" id="931172"/>
    <lineage>
        <taxon>Eukaryota</taxon>
        <taxon>Metazoa</taxon>
        <taxon>Ecdysozoa</taxon>
        <taxon>Arthropoda</taxon>
        <taxon>Chelicerata</taxon>
        <taxon>Arachnida</taxon>
        <taxon>Araneae</taxon>
        <taxon>Araneomorphae</taxon>
        <taxon>Entelegynae</taxon>
        <taxon>Araneoidea</taxon>
        <taxon>Linyphiidae</taxon>
        <taxon>Erigoninae</taxon>
        <taxon>Oedothorax</taxon>
    </lineage>
</organism>
<dbReference type="EMBL" id="JAFNEN010003332">
    <property type="protein sequence ID" value="KAG8171958.1"/>
    <property type="molecule type" value="Genomic_DNA"/>
</dbReference>
<dbReference type="InterPro" id="IPR024080">
    <property type="entry name" value="Neurolysin/TOP_N"/>
</dbReference>
<keyword evidence="2" id="KW-1185">Reference proteome</keyword>
<proteinExistence type="predicted"/>
<name>A0AAV6TJT4_9ARAC</name>